<dbReference type="Pfam" id="PF14520">
    <property type="entry name" value="HHH_5"/>
    <property type="match status" value="1"/>
</dbReference>
<comment type="function">
    <text evidence="6">The RuvA-RuvB-RuvC complex processes Holliday junction (HJ) DNA during genetic recombination and DNA repair, while the RuvA-RuvB complex plays an important role in the rescue of blocked DNA replication forks via replication fork reversal (RFR). RuvA specifically binds to HJ cruciform DNA, conferring on it an open structure. The RuvB hexamer acts as an ATP-dependent pump, pulling dsDNA into and through the RuvAB complex. HJ branch migration allows RuvC to scan DNA until it finds its consensus sequence, where it cleaves and resolves the cruciform DNA.</text>
</comment>
<dbReference type="EMBL" id="PCRZ01000016">
    <property type="protein sequence ID" value="PIP30039.1"/>
    <property type="molecule type" value="Genomic_DNA"/>
</dbReference>
<dbReference type="InterPro" id="IPR010994">
    <property type="entry name" value="RuvA_2-like"/>
</dbReference>
<dbReference type="Pfam" id="PF01330">
    <property type="entry name" value="RuvA_N"/>
    <property type="match status" value="1"/>
</dbReference>
<protein>
    <recommendedName>
        <fullName evidence="6">Holliday junction branch migration complex subunit RuvA</fullName>
    </recommendedName>
</protein>
<dbReference type="SUPFAM" id="SSF50249">
    <property type="entry name" value="Nucleic acid-binding proteins"/>
    <property type="match status" value="1"/>
</dbReference>
<evidence type="ECO:0000256" key="5">
    <source>
        <dbReference type="ARBA" id="ARBA00023204"/>
    </source>
</evidence>
<reference evidence="8 9" key="1">
    <citation type="submission" date="2017-09" db="EMBL/GenBank/DDBJ databases">
        <title>Depth-based differentiation of microbial function through sediment-hosted aquifers and enrichment of novel symbionts in the deep terrestrial subsurface.</title>
        <authorList>
            <person name="Probst A.J."/>
            <person name="Ladd B."/>
            <person name="Jarett J.K."/>
            <person name="Geller-Mcgrath D.E."/>
            <person name="Sieber C.M."/>
            <person name="Emerson J.B."/>
            <person name="Anantharaman K."/>
            <person name="Thomas B.C."/>
            <person name="Malmstrom R."/>
            <person name="Stieglmeier M."/>
            <person name="Klingl A."/>
            <person name="Woyke T."/>
            <person name="Ryan C.M."/>
            <person name="Banfield J.F."/>
        </authorList>
    </citation>
    <scope>NUCLEOTIDE SEQUENCE [LARGE SCALE GENOMIC DNA]</scope>
    <source>
        <strain evidence="8">CG23_combo_of_CG06-09_8_20_14_all_54_14</strain>
    </source>
</reference>
<comment type="domain">
    <text evidence="6">Has three domains with a flexible linker between the domains II and III and assumes an 'L' shape. Domain III is highly mobile and contacts RuvB.</text>
</comment>
<dbReference type="InterPro" id="IPR012340">
    <property type="entry name" value="NA-bd_OB-fold"/>
</dbReference>
<feature type="domain" description="Helix-hairpin-helix DNA-binding motif class 1" evidence="7">
    <location>
        <begin position="108"/>
        <end position="127"/>
    </location>
</feature>
<dbReference type="Proteomes" id="UP000228812">
    <property type="component" value="Unassembled WGS sequence"/>
</dbReference>
<dbReference type="NCBIfam" id="TIGR00084">
    <property type="entry name" value="ruvA"/>
    <property type="match status" value="1"/>
</dbReference>
<comment type="caution">
    <text evidence="6">Lacks conserved residue(s) required for the propagation of feature annotation.</text>
</comment>
<dbReference type="InterPro" id="IPR013849">
    <property type="entry name" value="DNA_helicase_Holl-junc_RuvA_I"/>
</dbReference>
<dbReference type="Gene3D" id="2.40.50.140">
    <property type="entry name" value="Nucleic acid-binding proteins"/>
    <property type="match status" value="1"/>
</dbReference>
<keyword evidence="2 6" id="KW-0227">DNA damage</keyword>
<dbReference type="GO" id="GO:0006310">
    <property type="term" value="P:DNA recombination"/>
    <property type="evidence" value="ECO:0007669"/>
    <property type="project" value="UniProtKB-UniRule"/>
</dbReference>
<sequence length="193" mass="21270">MLYTITGTLKEKQEHAFVVEANGIGFQAFTNQETLRRLPAVGATLSVFCFLYIRDEQMELYAFRDAQTLKLFELLNSVSGIGPKTALSVLDVDSVEHLMAAIFERRADLLTRASGIGKKTAERVILELKNKIKPSSVKTTAGAVSASREAEEVLVNLGYPQSRVREILEGLGPECKTAEERIRAGLRALGRGR</sequence>
<comment type="similarity">
    <text evidence="6">Belongs to the RuvA family.</text>
</comment>
<dbReference type="InterPro" id="IPR003583">
    <property type="entry name" value="Hlx-hairpin-Hlx_DNA-bd_motif"/>
</dbReference>
<feature type="domain" description="Helix-hairpin-helix DNA-binding motif class 1" evidence="7">
    <location>
        <begin position="73"/>
        <end position="92"/>
    </location>
</feature>
<name>A0A2G9ZA27_9BACT</name>
<dbReference type="HAMAP" id="MF_00031">
    <property type="entry name" value="DNA_HJ_migration_RuvA"/>
    <property type="match status" value="1"/>
</dbReference>
<keyword evidence="5 6" id="KW-0234">DNA repair</keyword>
<organism evidence="8 9">
    <name type="scientific">Candidatus Jorgensenbacteria bacterium CG23_combo_of_CG06-09_8_20_14_all_54_14</name>
    <dbReference type="NCBI Taxonomy" id="1974595"/>
    <lineage>
        <taxon>Bacteria</taxon>
        <taxon>Candidatus Joergenseniibacteriota</taxon>
    </lineage>
</organism>
<evidence type="ECO:0000256" key="6">
    <source>
        <dbReference type="HAMAP-Rule" id="MF_00031"/>
    </source>
</evidence>
<comment type="subcellular location">
    <subcellularLocation>
        <location evidence="6">Cytoplasm</location>
    </subcellularLocation>
</comment>
<evidence type="ECO:0000259" key="7">
    <source>
        <dbReference type="SMART" id="SM00278"/>
    </source>
</evidence>
<evidence type="ECO:0000256" key="4">
    <source>
        <dbReference type="ARBA" id="ARBA00023172"/>
    </source>
</evidence>
<proteinExistence type="inferred from homology"/>
<dbReference type="SUPFAM" id="SSF47781">
    <property type="entry name" value="RuvA domain 2-like"/>
    <property type="match status" value="1"/>
</dbReference>
<dbReference type="AlphaFoldDB" id="A0A2G9ZA27"/>
<dbReference type="InterPro" id="IPR036267">
    <property type="entry name" value="RuvA_C_sf"/>
</dbReference>
<dbReference type="GO" id="GO:0048476">
    <property type="term" value="C:Holliday junction resolvase complex"/>
    <property type="evidence" value="ECO:0007669"/>
    <property type="project" value="UniProtKB-UniRule"/>
</dbReference>
<dbReference type="GO" id="GO:0005737">
    <property type="term" value="C:cytoplasm"/>
    <property type="evidence" value="ECO:0007669"/>
    <property type="project" value="UniProtKB-SubCell"/>
</dbReference>
<feature type="region of interest" description="Domain III" evidence="6">
    <location>
        <begin position="144"/>
        <end position="193"/>
    </location>
</feature>
<dbReference type="SUPFAM" id="SSF46929">
    <property type="entry name" value="DNA helicase RuvA subunit, C-terminal domain"/>
    <property type="match status" value="1"/>
</dbReference>
<comment type="subunit">
    <text evidence="6">Homotetramer. Forms an RuvA(8)-RuvB(12)-Holliday junction (HJ) complex. HJ DNA is sandwiched between 2 RuvA tetramers; dsDNA enters through RuvA and exits via RuvB. An RuvB hexamer assembles on each DNA strand where it exits the tetramer. Each RuvB hexamer is contacted by two RuvA subunits (via domain III) on 2 adjacent RuvB subunits; this complex drives branch migration. In the full resolvosome a probable DNA-RuvA(4)-RuvB(12)-RuvC(2) complex forms which resolves the HJ.</text>
</comment>
<dbReference type="Gene3D" id="1.10.150.20">
    <property type="entry name" value="5' to 3' exonuclease, C-terminal subdomain"/>
    <property type="match status" value="1"/>
</dbReference>
<keyword evidence="1 6" id="KW-0963">Cytoplasm</keyword>
<evidence type="ECO:0000313" key="9">
    <source>
        <dbReference type="Proteomes" id="UP000228812"/>
    </source>
</evidence>
<keyword evidence="3 6" id="KW-0238">DNA-binding</keyword>
<evidence type="ECO:0000313" key="8">
    <source>
        <dbReference type="EMBL" id="PIP30039.1"/>
    </source>
</evidence>
<dbReference type="SMART" id="SM00278">
    <property type="entry name" value="HhH1"/>
    <property type="match status" value="2"/>
</dbReference>
<dbReference type="GO" id="GO:0009378">
    <property type="term" value="F:four-way junction helicase activity"/>
    <property type="evidence" value="ECO:0007669"/>
    <property type="project" value="InterPro"/>
</dbReference>
<evidence type="ECO:0000256" key="3">
    <source>
        <dbReference type="ARBA" id="ARBA00023125"/>
    </source>
</evidence>
<keyword evidence="4 6" id="KW-0233">DNA recombination</keyword>
<evidence type="ECO:0000256" key="1">
    <source>
        <dbReference type="ARBA" id="ARBA00022490"/>
    </source>
</evidence>
<comment type="caution">
    <text evidence="8">The sequence shown here is derived from an EMBL/GenBank/DDBJ whole genome shotgun (WGS) entry which is preliminary data.</text>
</comment>
<gene>
    <name evidence="6 8" type="primary">ruvA</name>
    <name evidence="8" type="ORF">COX26_00825</name>
</gene>
<dbReference type="GO" id="GO:0005524">
    <property type="term" value="F:ATP binding"/>
    <property type="evidence" value="ECO:0007669"/>
    <property type="project" value="InterPro"/>
</dbReference>
<evidence type="ECO:0000256" key="2">
    <source>
        <dbReference type="ARBA" id="ARBA00022763"/>
    </source>
</evidence>
<dbReference type="GO" id="GO:0006281">
    <property type="term" value="P:DNA repair"/>
    <property type="evidence" value="ECO:0007669"/>
    <property type="project" value="UniProtKB-UniRule"/>
</dbReference>
<accession>A0A2G9ZA27</accession>
<feature type="region of interest" description="Domain I" evidence="6">
    <location>
        <begin position="1"/>
        <end position="64"/>
    </location>
</feature>
<dbReference type="GO" id="GO:0000400">
    <property type="term" value="F:four-way junction DNA binding"/>
    <property type="evidence" value="ECO:0007669"/>
    <property type="project" value="UniProtKB-UniRule"/>
</dbReference>
<dbReference type="InterPro" id="IPR000085">
    <property type="entry name" value="RuvA"/>
</dbReference>